<evidence type="ECO:0000256" key="1">
    <source>
        <dbReference type="SAM" id="Phobius"/>
    </source>
</evidence>
<evidence type="ECO:0000313" key="3">
    <source>
        <dbReference type="Proteomes" id="UP000315496"/>
    </source>
</evidence>
<proteinExistence type="predicted"/>
<organism evidence="2 3">
    <name type="scientific">Giardia muris</name>
    <dbReference type="NCBI Taxonomy" id="5742"/>
    <lineage>
        <taxon>Eukaryota</taxon>
        <taxon>Metamonada</taxon>
        <taxon>Diplomonadida</taxon>
        <taxon>Hexamitidae</taxon>
        <taxon>Giardiinae</taxon>
        <taxon>Giardia</taxon>
    </lineage>
</organism>
<sequence length="203" mass="22155">MLSASVAAASGMVAGLLTYTLLGRRSKERMQEPALFITGDLLVKQERRHGITRALLQISPETCTSLTRHSKPLGIYPTNGLSSWVVRQACTNLGLNEVVLKKPKPDSTGLVIGMNKNADILVESPTELDLIDEYLTHVGYRPTGGQSVACVLAMLDEERNRTEQESMSPTPHLNGYFRIATALTEARPLTVRLLAATLRGKRG</sequence>
<dbReference type="EMBL" id="VDLU01000002">
    <property type="protein sequence ID" value="TNJ28234.1"/>
    <property type="molecule type" value="Genomic_DNA"/>
</dbReference>
<keyword evidence="1" id="KW-0812">Transmembrane</keyword>
<evidence type="ECO:0000313" key="2">
    <source>
        <dbReference type="EMBL" id="TNJ28234.1"/>
    </source>
</evidence>
<name>A0A4Z1SQT4_GIAMU</name>
<dbReference type="AlphaFoldDB" id="A0A4Z1SQT4"/>
<feature type="transmembrane region" description="Helical" evidence="1">
    <location>
        <begin position="6"/>
        <end position="22"/>
    </location>
</feature>
<accession>A0A4Z1SQT4</accession>
<reference evidence="2 3" key="1">
    <citation type="submission" date="2019-05" db="EMBL/GenBank/DDBJ databases">
        <title>The compact genome of Giardia muris reveals important steps in the evolution of intestinal protozoan parasites.</title>
        <authorList>
            <person name="Xu F."/>
            <person name="Jimenez-Gonzalez A."/>
            <person name="Einarsson E."/>
            <person name="Astvaldsson A."/>
            <person name="Peirasmaki D."/>
            <person name="Eckmann L."/>
            <person name="Andersson J.O."/>
            <person name="Svard S.G."/>
            <person name="Jerlstrom-Hultqvist J."/>
        </authorList>
    </citation>
    <scope>NUCLEOTIDE SEQUENCE [LARGE SCALE GENOMIC DNA]</scope>
    <source>
        <strain evidence="2 3">Roberts-Thomson</strain>
    </source>
</reference>
<dbReference type="VEuPathDB" id="GiardiaDB:GMRT_14386"/>
<comment type="caution">
    <text evidence="2">The sequence shown here is derived from an EMBL/GenBank/DDBJ whole genome shotgun (WGS) entry which is preliminary data.</text>
</comment>
<keyword evidence="3" id="KW-1185">Reference proteome</keyword>
<dbReference type="Proteomes" id="UP000315496">
    <property type="component" value="Chromosome 2"/>
</dbReference>
<keyword evidence="1" id="KW-1133">Transmembrane helix</keyword>
<keyword evidence="1" id="KW-0472">Membrane</keyword>
<protein>
    <submittedName>
        <fullName evidence="2">Uncharacterized protein</fullName>
    </submittedName>
</protein>
<gene>
    <name evidence="2" type="ORF">GMRT_14386</name>
</gene>